<gene>
    <name evidence="7" type="ORF">FOKN1_1775</name>
</gene>
<dbReference type="Proteomes" id="UP000218765">
    <property type="component" value="Chromosome"/>
</dbReference>
<evidence type="ECO:0000256" key="4">
    <source>
        <dbReference type="ARBA" id="ARBA00023002"/>
    </source>
</evidence>
<dbReference type="Pfam" id="PF01266">
    <property type="entry name" value="DAO"/>
    <property type="match status" value="1"/>
</dbReference>
<keyword evidence="2" id="KW-0285">Flavoprotein</keyword>
<organism evidence="7 8">
    <name type="scientific">Thiohalobacter thiocyanaticus</name>
    <dbReference type="NCBI Taxonomy" id="585455"/>
    <lineage>
        <taxon>Bacteria</taxon>
        <taxon>Pseudomonadati</taxon>
        <taxon>Pseudomonadota</taxon>
        <taxon>Gammaproteobacteria</taxon>
        <taxon>Thiohalobacterales</taxon>
        <taxon>Thiohalobacteraceae</taxon>
        <taxon>Thiohalobacter</taxon>
    </lineage>
</organism>
<evidence type="ECO:0000256" key="2">
    <source>
        <dbReference type="ARBA" id="ARBA00022630"/>
    </source>
</evidence>
<name>A0A1Z4VRA1_9GAMM</name>
<dbReference type="PANTHER" id="PTHR43104:SF2">
    <property type="entry name" value="L-2-HYDROXYGLUTARATE DEHYDROGENASE, MITOCHONDRIAL"/>
    <property type="match status" value="1"/>
</dbReference>
<proteinExistence type="inferred from homology"/>
<evidence type="ECO:0000313" key="7">
    <source>
        <dbReference type="EMBL" id="BAZ94161.1"/>
    </source>
</evidence>
<dbReference type="InterPro" id="IPR036188">
    <property type="entry name" value="FAD/NAD-bd_sf"/>
</dbReference>
<evidence type="ECO:0000256" key="1">
    <source>
        <dbReference type="ARBA" id="ARBA00001974"/>
    </source>
</evidence>
<dbReference type="GO" id="GO:0047545">
    <property type="term" value="F:(S)-2-hydroxyglutarate dehydrogenase activity"/>
    <property type="evidence" value="ECO:0007669"/>
    <property type="project" value="TreeGrafter"/>
</dbReference>
<feature type="domain" description="FAD dependent oxidoreductase" evidence="6">
    <location>
        <begin position="7"/>
        <end position="393"/>
    </location>
</feature>
<protein>
    <submittedName>
        <fullName evidence="7">FAD dependent oxidoreductase</fullName>
    </submittedName>
</protein>
<dbReference type="RefSeq" id="WP_096366283.1">
    <property type="nucleotide sequence ID" value="NZ_AP018052.1"/>
</dbReference>
<evidence type="ECO:0000256" key="3">
    <source>
        <dbReference type="ARBA" id="ARBA00022827"/>
    </source>
</evidence>
<reference evidence="7 8" key="1">
    <citation type="submission" date="2017-05" db="EMBL/GenBank/DDBJ databases">
        <title>Thiocyanate degradation by Thiohalobacter thiocyanaticus FOKN1.</title>
        <authorList>
            <person name="Oshiki M."/>
            <person name="Fukushima T."/>
            <person name="Kawano S."/>
            <person name="Nakagawa J."/>
        </authorList>
    </citation>
    <scope>NUCLEOTIDE SEQUENCE [LARGE SCALE GENOMIC DNA]</scope>
    <source>
        <strain evidence="7 8">FOKN1</strain>
    </source>
</reference>
<keyword evidence="4" id="KW-0560">Oxidoreductase</keyword>
<dbReference type="GO" id="GO:0005737">
    <property type="term" value="C:cytoplasm"/>
    <property type="evidence" value="ECO:0007669"/>
    <property type="project" value="TreeGrafter"/>
</dbReference>
<sequence length="449" mass="49398">MSNDQYDLLIIGAGISGTALLYLAARYSDIERIGILEKYAAPAQVNTLSSNNSQTLHCGDIETNYSLDKALKVQQAARKLANYCLAQPDREHLIFKYPKMVLGVGETECAGLRKRFDSLSPHYPALRLLEKQDIARIEPAVATGADGHLRPEPLLALGSTDEYTAVDFGAVSRSFLRQARAVPGKQVDVRYNEPVTQIVIEDGGLRVDSGQACYRTRALVVCAGGHSLKLAQDLGYGLEYSCLPVAGSYYFTPQILNGKVYTVQNDKLPFAAIHGDPDVMVPGKTRFGPTALILPILERYNYRTLPDFLRVLRFDRRVAQVLWDLLKVRDIRHYMAKNLLFEVPVLRKGLFLRDVRKIVPGLRYGDLSFARRFGGIRPQLIDKPNAKLLMGEAKIDTGQGAIFNMTPSPGGTSCLDNAEKDLRSLADFLGAAIDATALTAELDAPGEPA</sequence>
<evidence type="ECO:0000313" key="8">
    <source>
        <dbReference type="Proteomes" id="UP000218765"/>
    </source>
</evidence>
<dbReference type="Gene3D" id="3.30.9.10">
    <property type="entry name" value="D-Amino Acid Oxidase, subunit A, domain 2"/>
    <property type="match status" value="1"/>
</dbReference>
<comment type="similarity">
    <text evidence="5">Belongs to the L2HGDH family.</text>
</comment>
<dbReference type="Gene3D" id="3.50.50.60">
    <property type="entry name" value="FAD/NAD(P)-binding domain"/>
    <property type="match status" value="1"/>
</dbReference>
<evidence type="ECO:0000256" key="5">
    <source>
        <dbReference type="ARBA" id="ARBA00037941"/>
    </source>
</evidence>
<dbReference type="EMBL" id="AP018052">
    <property type="protein sequence ID" value="BAZ94161.1"/>
    <property type="molecule type" value="Genomic_DNA"/>
</dbReference>
<dbReference type="AlphaFoldDB" id="A0A1Z4VRA1"/>
<dbReference type="KEGG" id="ttc:FOKN1_1775"/>
<keyword evidence="8" id="KW-1185">Reference proteome</keyword>
<dbReference type="SUPFAM" id="SSF51905">
    <property type="entry name" value="FAD/NAD(P)-binding domain"/>
    <property type="match status" value="1"/>
</dbReference>
<dbReference type="OrthoDB" id="9801699at2"/>
<evidence type="ECO:0000259" key="6">
    <source>
        <dbReference type="Pfam" id="PF01266"/>
    </source>
</evidence>
<dbReference type="PANTHER" id="PTHR43104">
    <property type="entry name" value="L-2-HYDROXYGLUTARATE DEHYDROGENASE, MITOCHONDRIAL"/>
    <property type="match status" value="1"/>
</dbReference>
<keyword evidence="3" id="KW-0274">FAD</keyword>
<dbReference type="InterPro" id="IPR006076">
    <property type="entry name" value="FAD-dep_OxRdtase"/>
</dbReference>
<comment type="cofactor">
    <cofactor evidence="1">
        <name>FAD</name>
        <dbReference type="ChEBI" id="CHEBI:57692"/>
    </cofactor>
</comment>
<accession>A0A1Z4VRA1</accession>